<evidence type="ECO:0000313" key="2">
    <source>
        <dbReference type="Proteomes" id="UP000009047"/>
    </source>
</evidence>
<reference evidence="1 2" key="1">
    <citation type="journal article" date="2010" name="Stand. Genomic Sci.">
        <title>Complete genome sequence of Desulfarculus baarsii type strain (2st14).</title>
        <authorList>
            <person name="Sun H."/>
            <person name="Spring S."/>
            <person name="Lapidus A."/>
            <person name="Davenport K."/>
            <person name="Del Rio T.G."/>
            <person name="Tice H."/>
            <person name="Nolan M."/>
            <person name="Copeland A."/>
            <person name="Cheng J.F."/>
            <person name="Lucas S."/>
            <person name="Tapia R."/>
            <person name="Goodwin L."/>
            <person name="Pitluck S."/>
            <person name="Ivanova N."/>
            <person name="Pagani I."/>
            <person name="Mavromatis K."/>
            <person name="Ovchinnikova G."/>
            <person name="Pati A."/>
            <person name="Chen A."/>
            <person name="Palaniappan K."/>
            <person name="Hauser L."/>
            <person name="Chang Y.J."/>
            <person name="Jeffries C.D."/>
            <person name="Detter J.C."/>
            <person name="Han C."/>
            <person name="Rohde M."/>
            <person name="Brambilla E."/>
            <person name="Goker M."/>
            <person name="Woyke T."/>
            <person name="Bristow J."/>
            <person name="Eisen J.A."/>
            <person name="Markowitz V."/>
            <person name="Hugenholtz P."/>
            <person name="Kyrpides N.C."/>
            <person name="Klenk H.P."/>
            <person name="Land M."/>
        </authorList>
    </citation>
    <scope>NUCLEOTIDE SEQUENCE [LARGE SCALE GENOMIC DNA]</scope>
    <source>
        <strain evidence="2">ATCC 33931 / DSM 2075 / LMG 7858 / VKM B-1802 / 2st14</strain>
    </source>
</reference>
<keyword evidence="2" id="KW-1185">Reference proteome</keyword>
<organism evidence="1 2">
    <name type="scientific">Desulfarculus baarsii (strain ATCC 33931 / DSM 2075 / LMG 7858 / VKM B-1802 / 2st14)</name>
    <dbReference type="NCBI Taxonomy" id="644282"/>
    <lineage>
        <taxon>Bacteria</taxon>
        <taxon>Pseudomonadati</taxon>
        <taxon>Thermodesulfobacteriota</taxon>
        <taxon>Desulfarculia</taxon>
        <taxon>Desulfarculales</taxon>
        <taxon>Desulfarculaceae</taxon>
        <taxon>Desulfarculus</taxon>
    </lineage>
</organism>
<accession>E1QE60</accession>
<name>E1QE60_DESB2</name>
<dbReference type="KEGG" id="dbr:Deba_0473"/>
<evidence type="ECO:0000313" key="1">
    <source>
        <dbReference type="EMBL" id="ADK83846.1"/>
    </source>
</evidence>
<dbReference type="Proteomes" id="UP000009047">
    <property type="component" value="Chromosome"/>
</dbReference>
<dbReference type="OrthoDB" id="9787435at2"/>
<sequence length="274" mass="28865">MTISRGMDALKRLELSENARWFVAGLLAMALVWLQLGARPGVAADPEGVITAQSFRLVDDNGVVRGVLGFSREEYPMLAICDNTGREQVLIGSEPDGPSIYLTSADYKPMITIRAVHDEGPRIFLIGKKPGSVASLSNMTEPTLALSYASDGPMLGLSASQAQAAMAISGGPGKGEIGLAVKHDFGSLMFMNNGRDNGQLALGVTPRWTSVMAKDGDDSGLTLAVRKNRAPAMEMTENGRAVWSALGGGAVDDAEMRGLFGGAGSGLNFDKLFK</sequence>
<gene>
    <name evidence="1" type="ordered locus">Deba_0473</name>
</gene>
<protein>
    <submittedName>
        <fullName evidence="1">Uncharacterized protein</fullName>
    </submittedName>
</protein>
<dbReference type="EMBL" id="CP002085">
    <property type="protein sequence ID" value="ADK83846.1"/>
    <property type="molecule type" value="Genomic_DNA"/>
</dbReference>
<dbReference type="HOGENOM" id="CLU_1014625_0_0_7"/>
<dbReference type="AlphaFoldDB" id="E1QE60"/>
<proteinExistence type="predicted"/>